<keyword evidence="4" id="KW-1185">Reference proteome</keyword>
<reference evidence="3" key="1">
    <citation type="submission" date="2004-02" db="EMBL/GenBank/DDBJ databases">
        <title>The genome sequence of the enterobacterial phytopathogen Erwinia carotovora subsp. atroseptica SCRI1043 and functional genomic identification of novel virulence factors.</title>
        <authorList>
            <person name="Bell K.S."/>
            <person name="Sebaihia M."/>
            <person name="Pritchard L."/>
            <person name="Holden M."/>
            <person name="Hyman L.J."/>
            <person name="Holeva M.C."/>
            <person name="Thomson N.R."/>
            <person name="Bentley S.D."/>
            <person name="Churcher C."/>
            <person name="Mungall K."/>
            <person name="Atkin R."/>
            <person name="Bason N."/>
            <person name="Brooks K."/>
            <person name="Chillingworth T."/>
            <person name="Clark K."/>
            <person name="Doggett J."/>
            <person name="Fraser A."/>
            <person name="Hance Z."/>
            <person name="Hauser H."/>
            <person name="Jagels K."/>
            <person name="Moule S."/>
            <person name="Norbertczak H."/>
            <person name="Ormond D."/>
            <person name="Price C."/>
            <person name="Quail M.A."/>
            <person name="Sanders M."/>
            <person name="Walker D."/>
            <person name="Whitehead S."/>
            <person name="Salmond G.P.C."/>
            <person name="Birch P.R.J."/>
            <person name="Barrell B.G."/>
            <person name="Parkhill J."/>
            <person name="Toth I.K."/>
        </authorList>
    </citation>
    <scope>NUCLEOTIDE SEQUENCE</scope>
    <source>
        <strain evidence="3">SCRI1043</strain>
    </source>
</reference>
<evidence type="ECO:0008006" key="5">
    <source>
        <dbReference type="Google" id="ProtNLM"/>
    </source>
</evidence>
<dbReference type="AlphaFoldDB" id="Q6D503"/>
<organism evidence="3 4">
    <name type="scientific">Pectobacterium atrosepticum (strain SCRI 1043 / ATCC BAA-672)</name>
    <name type="common">Erwinia carotovora subsp. atroseptica</name>
    <dbReference type="NCBI Taxonomy" id="218491"/>
    <lineage>
        <taxon>Bacteria</taxon>
        <taxon>Pseudomonadati</taxon>
        <taxon>Pseudomonadota</taxon>
        <taxon>Gammaproteobacteria</taxon>
        <taxon>Enterobacterales</taxon>
        <taxon>Pectobacteriaceae</taxon>
        <taxon>Pectobacterium</taxon>
    </lineage>
</organism>
<dbReference type="InterPro" id="IPR025577">
    <property type="entry name" value="FlxA"/>
</dbReference>
<dbReference type="PATRIC" id="fig|218491.5.peg.2268"/>
<name>Q6D503_PECAS</name>
<feature type="region of interest" description="Disordered" evidence="2">
    <location>
        <begin position="1"/>
        <end position="24"/>
    </location>
</feature>
<dbReference type="KEGG" id="eca:ECA2237"/>
<evidence type="ECO:0000256" key="2">
    <source>
        <dbReference type="SAM" id="MobiDB-lite"/>
    </source>
</evidence>
<evidence type="ECO:0000313" key="3">
    <source>
        <dbReference type="EMBL" id="CAG75140.1"/>
    </source>
</evidence>
<gene>
    <name evidence="3" type="primary">flxA</name>
    <name evidence="3" type="ordered locus">ECA2237</name>
</gene>
<feature type="compositionally biased region" description="Low complexity" evidence="2">
    <location>
        <begin position="8"/>
        <end position="19"/>
    </location>
</feature>
<sequence length="120" mass="12722">MATITMDSSSVSSSSKASSGGNGSQIAAITKQISQLTQKLKELGSDTTLDAKEKKAMQDIIQAQIQMLQAQLAQIQQQQTQKAADKNIVGVEEVSKDNPTPKVAEGVNSPTEDNAIDVYV</sequence>
<evidence type="ECO:0000256" key="1">
    <source>
        <dbReference type="SAM" id="Coils"/>
    </source>
</evidence>
<dbReference type="eggNOG" id="ENOG5032ZGK">
    <property type="taxonomic scope" value="Bacteria"/>
</dbReference>
<keyword evidence="1" id="KW-0175">Coiled coil</keyword>
<dbReference type="RefSeq" id="WP_011093795.1">
    <property type="nucleotide sequence ID" value="NC_004547.2"/>
</dbReference>
<feature type="coiled-coil region" evidence="1">
    <location>
        <begin position="26"/>
        <end position="78"/>
    </location>
</feature>
<dbReference type="EMBL" id="BX950851">
    <property type="protein sequence ID" value="CAG75140.1"/>
    <property type="molecule type" value="Genomic_DNA"/>
</dbReference>
<dbReference type="HOGENOM" id="CLU_140941_2_0_6"/>
<dbReference type="Proteomes" id="UP000007966">
    <property type="component" value="Chromosome"/>
</dbReference>
<feature type="region of interest" description="Disordered" evidence="2">
    <location>
        <begin position="91"/>
        <end position="120"/>
    </location>
</feature>
<evidence type="ECO:0000313" key="4">
    <source>
        <dbReference type="Proteomes" id="UP000007966"/>
    </source>
</evidence>
<protein>
    <recommendedName>
        <fullName evidence="5">FlxA-like family protein</fullName>
    </recommendedName>
</protein>
<dbReference type="GeneID" id="57209041"/>
<dbReference type="OrthoDB" id="9977359at2"/>
<proteinExistence type="predicted"/>
<dbReference type="Pfam" id="PF14282">
    <property type="entry name" value="FlxA"/>
    <property type="match status" value="1"/>
</dbReference>
<accession>Q6D503</accession>